<proteinExistence type="predicted"/>
<organism evidence="1">
    <name type="scientific">Arundo donax</name>
    <name type="common">Giant reed</name>
    <name type="synonym">Donax arundinaceus</name>
    <dbReference type="NCBI Taxonomy" id="35708"/>
    <lineage>
        <taxon>Eukaryota</taxon>
        <taxon>Viridiplantae</taxon>
        <taxon>Streptophyta</taxon>
        <taxon>Embryophyta</taxon>
        <taxon>Tracheophyta</taxon>
        <taxon>Spermatophyta</taxon>
        <taxon>Magnoliopsida</taxon>
        <taxon>Liliopsida</taxon>
        <taxon>Poales</taxon>
        <taxon>Poaceae</taxon>
        <taxon>PACMAD clade</taxon>
        <taxon>Arundinoideae</taxon>
        <taxon>Arundineae</taxon>
        <taxon>Arundo</taxon>
    </lineage>
</organism>
<reference evidence="1" key="1">
    <citation type="submission" date="2014-09" db="EMBL/GenBank/DDBJ databases">
        <authorList>
            <person name="Magalhaes I.L.F."/>
            <person name="Oliveira U."/>
            <person name="Santos F.R."/>
            <person name="Vidigal T.H.D.A."/>
            <person name="Brescovit A.D."/>
            <person name="Santos A.J."/>
        </authorList>
    </citation>
    <scope>NUCLEOTIDE SEQUENCE</scope>
    <source>
        <tissue evidence="1">Shoot tissue taken approximately 20 cm above the soil surface</tissue>
    </source>
</reference>
<name>A0A0A9FNL3_ARUDO</name>
<dbReference type="AlphaFoldDB" id="A0A0A9FNL3"/>
<accession>A0A0A9FNL3</accession>
<sequence length="35" mass="3889">MDSPERVSRVIPPRMTKLNTQAAHPKSHIPTAFCA</sequence>
<dbReference type="EMBL" id="GBRH01183496">
    <property type="protein sequence ID" value="JAE14400.1"/>
    <property type="molecule type" value="Transcribed_RNA"/>
</dbReference>
<protein>
    <submittedName>
        <fullName evidence="1">COX15</fullName>
    </submittedName>
</protein>
<reference evidence="1" key="2">
    <citation type="journal article" date="2015" name="Data Brief">
        <title>Shoot transcriptome of the giant reed, Arundo donax.</title>
        <authorList>
            <person name="Barrero R.A."/>
            <person name="Guerrero F.D."/>
            <person name="Moolhuijzen P."/>
            <person name="Goolsby J.A."/>
            <person name="Tidwell J."/>
            <person name="Bellgard S.E."/>
            <person name="Bellgard M.I."/>
        </authorList>
    </citation>
    <scope>NUCLEOTIDE SEQUENCE</scope>
    <source>
        <tissue evidence="1">Shoot tissue taken approximately 20 cm above the soil surface</tissue>
    </source>
</reference>
<evidence type="ECO:0000313" key="1">
    <source>
        <dbReference type="EMBL" id="JAE14400.1"/>
    </source>
</evidence>